<dbReference type="InterPro" id="IPR003726">
    <property type="entry name" value="HCY_dom"/>
</dbReference>
<organism evidence="5 6">
    <name type="scientific">Aestuariivirga litoralis</name>
    <dbReference type="NCBI Taxonomy" id="2650924"/>
    <lineage>
        <taxon>Bacteria</taxon>
        <taxon>Pseudomonadati</taxon>
        <taxon>Pseudomonadota</taxon>
        <taxon>Alphaproteobacteria</taxon>
        <taxon>Hyphomicrobiales</taxon>
        <taxon>Aestuariivirgaceae</taxon>
        <taxon>Aestuariivirga</taxon>
    </lineage>
</organism>
<reference evidence="6" key="1">
    <citation type="submission" date="2018-06" db="EMBL/GenBank/DDBJ databases">
        <title>Aestuariibacter litoralis strain KCTC 52945T.</title>
        <authorList>
            <person name="Li X."/>
            <person name="Salam N."/>
            <person name="Li J.-L."/>
            <person name="Chen Y.-M."/>
            <person name="Yang Z.-W."/>
            <person name="Zhang L.-Y."/>
            <person name="Han M.-X."/>
            <person name="Xiao M."/>
            <person name="Li W.-J."/>
        </authorList>
    </citation>
    <scope>NUCLEOTIDE SEQUENCE [LARGE SCALE GENOMIC DNA]</scope>
    <source>
        <strain evidence="6">KCTC 52945</strain>
    </source>
</reference>
<keyword evidence="1" id="KW-0489">Methyltransferase</keyword>
<evidence type="ECO:0000256" key="3">
    <source>
        <dbReference type="PROSITE-ProRule" id="PRU00333"/>
    </source>
</evidence>
<evidence type="ECO:0000256" key="1">
    <source>
        <dbReference type="ARBA" id="ARBA00022603"/>
    </source>
</evidence>
<evidence type="ECO:0000313" key="6">
    <source>
        <dbReference type="Proteomes" id="UP000248795"/>
    </source>
</evidence>
<dbReference type="PANTHER" id="PTHR11103:SF18">
    <property type="entry name" value="SLR1189 PROTEIN"/>
    <property type="match status" value="1"/>
</dbReference>
<dbReference type="PANTHER" id="PTHR11103">
    <property type="entry name" value="SLR1189 PROTEIN"/>
    <property type="match status" value="1"/>
</dbReference>
<dbReference type="PROSITE" id="PS50970">
    <property type="entry name" value="HCY"/>
    <property type="match status" value="1"/>
</dbReference>
<keyword evidence="6" id="KW-1185">Reference proteome</keyword>
<dbReference type="GO" id="GO:0008168">
    <property type="term" value="F:methyltransferase activity"/>
    <property type="evidence" value="ECO:0007669"/>
    <property type="project" value="UniProtKB-KW"/>
</dbReference>
<dbReference type="SUPFAM" id="SSF82282">
    <property type="entry name" value="Homocysteine S-methyltransferase"/>
    <property type="match status" value="1"/>
</dbReference>
<dbReference type="InterPro" id="IPR036589">
    <property type="entry name" value="HCY_dom_sf"/>
</dbReference>
<comment type="caution">
    <text evidence="5">The sequence shown here is derived from an EMBL/GenBank/DDBJ whole genome shotgun (WGS) entry which is preliminary data.</text>
</comment>
<dbReference type="AlphaFoldDB" id="A0A2W2AYG1"/>
<sequence>MYDLIRAKLAKGDTVILDGGTGTDIQRRGVPMSSNTWCAEANMSHPEVVREVHADYIKAGADIIIANTFATSALLFNALGRDDELLAIDRAAVAIAKDAAKGHPVAVAGSMSTMRPVVAGSDRTSKQQDWPEDKARALFKRKADNLAAAGVDLIMMEMMRDTDYSVWATEAAQATGLPVWIGISVERHDGKLTGFGREDQDFDEVARVLSALKPDAISIMHSSPNDTDEAIDVLRKYWKGPIGAYPESGYFKMPDWTFVDIIPPDELVERSKVWKMKGVSAFGGCCGLGPDHIIALHKAFS</sequence>
<comment type="caution">
    <text evidence="3">Lacks conserved residue(s) required for the propagation of feature annotation.</text>
</comment>
<dbReference type="PIRSF" id="PIRSF037505">
    <property type="entry name" value="Betaine_HMT"/>
    <property type="match status" value="1"/>
</dbReference>
<evidence type="ECO:0000256" key="2">
    <source>
        <dbReference type="ARBA" id="ARBA00022679"/>
    </source>
</evidence>
<dbReference type="EMBL" id="QKVK01000002">
    <property type="protein sequence ID" value="PZF77630.1"/>
    <property type="molecule type" value="Genomic_DNA"/>
</dbReference>
<dbReference type="Proteomes" id="UP000248795">
    <property type="component" value="Unassembled WGS sequence"/>
</dbReference>
<dbReference type="GO" id="GO:0008270">
    <property type="term" value="F:zinc ion binding"/>
    <property type="evidence" value="ECO:0007669"/>
    <property type="project" value="InterPro"/>
</dbReference>
<accession>A0A2W2AYG1</accession>
<name>A0A2W2AYG1_9HYPH</name>
<dbReference type="InterPro" id="IPR017226">
    <property type="entry name" value="BHMT-like"/>
</dbReference>
<feature type="domain" description="Hcy-binding" evidence="4">
    <location>
        <begin position="3"/>
        <end position="300"/>
    </location>
</feature>
<protein>
    <recommendedName>
        <fullName evidence="4">Hcy-binding domain-containing protein</fullName>
    </recommendedName>
</protein>
<dbReference type="Gene3D" id="3.20.20.330">
    <property type="entry name" value="Homocysteine-binding-like domain"/>
    <property type="match status" value="1"/>
</dbReference>
<proteinExistence type="predicted"/>
<gene>
    <name evidence="5" type="ORF">DK847_04095</name>
</gene>
<dbReference type="Pfam" id="PF02574">
    <property type="entry name" value="S-methyl_trans"/>
    <property type="match status" value="1"/>
</dbReference>
<dbReference type="RefSeq" id="WP_111196377.1">
    <property type="nucleotide sequence ID" value="NZ_QKVK01000002.1"/>
</dbReference>
<keyword evidence="2" id="KW-0808">Transferase</keyword>
<dbReference type="GO" id="GO:0032259">
    <property type="term" value="P:methylation"/>
    <property type="evidence" value="ECO:0007669"/>
    <property type="project" value="UniProtKB-KW"/>
</dbReference>
<evidence type="ECO:0000259" key="4">
    <source>
        <dbReference type="PROSITE" id="PS50970"/>
    </source>
</evidence>
<evidence type="ECO:0000313" key="5">
    <source>
        <dbReference type="EMBL" id="PZF77630.1"/>
    </source>
</evidence>
<dbReference type="GO" id="GO:0009086">
    <property type="term" value="P:methionine biosynthetic process"/>
    <property type="evidence" value="ECO:0007669"/>
    <property type="project" value="InterPro"/>
</dbReference>